<proteinExistence type="predicted"/>
<protein>
    <submittedName>
        <fullName evidence="2">Uncharacterized protein</fullName>
    </submittedName>
</protein>
<evidence type="ECO:0000313" key="3">
    <source>
        <dbReference type="Proteomes" id="UP000824469"/>
    </source>
</evidence>
<comment type="caution">
    <text evidence="2">The sequence shown here is derived from an EMBL/GenBank/DDBJ whole genome shotgun (WGS) entry which is preliminary data.</text>
</comment>
<dbReference type="EMBL" id="JAHRHJ020000004">
    <property type="protein sequence ID" value="KAH9319989.1"/>
    <property type="molecule type" value="Genomic_DNA"/>
</dbReference>
<feature type="region of interest" description="Disordered" evidence="1">
    <location>
        <begin position="46"/>
        <end position="74"/>
    </location>
</feature>
<name>A0AA38GAU3_TAXCH</name>
<reference evidence="2 3" key="1">
    <citation type="journal article" date="2021" name="Nat. Plants">
        <title>The Taxus genome provides insights into paclitaxel biosynthesis.</title>
        <authorList>
            <person name="Xiong X."/>
            <person name="Gou J."/>
            <person name="Liao Q."/>
            <person name="Li Y."/>
            <person name="Zhou Q."/>
            <person name="Bi G."/>
            <person name="Li C."/>
            <person name="Du R."/>
            <person name="Wang X."/>
            <person name="Sun T."/>
            <person name="Guo L."/>
            <person name="Liang H."/>
            <person name="Lu P."/>
            <person name="Wu Y."/>
            <person name="Zhang Z."/>
            <person name="Ro D.K."/>
            <person name="Shang Y."/>
            <person name="Huang S."/>
            <person name="Yan J."/>
        </authorList>
    </citation>
    <scope>NUCLEOTIDE SEQUENCE [LARGE SCALE GENOMIC DNA]</scope>
    <source>
        <strain evidence="2">Ta-2019</strain>
    </source>
</reference>
<sequence length="74" mass="8547">PVLVDESILEESSKRNLAVPTCPLEQQFEEFDMEKFMLEEEFNQEKDGLQTAEEGEATPNPKEEEYIPAVEEKN</sequence>
<evidence type="ECO:0000313" key="2">
    <source>
        <dbReference type="EMBL" id="KAH9319989.1"/>
    </source>
</evidence>
<dbReference type="AlphaFoldDB" id="A0AA38GAU3"/>
<feature type="non-terminal residue" evidence="2">
    <location>
        <position position="1"/>
    </location>
</feature>
<keyword evidence="3" id="KW-1185">Reference proteome</keyword>
<dbReference type="Proteomes" id="UP000824469">
    <property type="component" value="Unassembled WGS sequence"/>
</dbReference>
<organism evidence="2 3">
    <name type="scientific">Taxus chinensis</name>
    <name type="common">Chinese yew</name>
    <name type="synonym">Taxus wallichiana var. chinensis</name>
    <dbReference type="NCBI Taxonomy" id="29808"/>
    <lineage>
        <taxon>Eukaryota</taxon>
        <taxon>Viridiplantae</taxon>
        <taxon>Streptophyta</taxon>
        <taxon>Embryophyta</taxon>
        <taxon>Tracheophyta</taxon>
        <taxon>Spermatophyta</taxon>
        <taxon>Pinopsida</taxon>
        <taxon>Pinidae</taxon>
        <taxon>Conifers II</taxon>
        <taxon>Cupressales</taxon>
        <taxon>Taxaceae</taxon>
        <taxon>Taxus</taxon>
    </lineage>
</organism>
<feature type="non-terminal residue" evidence="2">
    <location>
        <position position="74"/>
    </location>
</feature>
<evidence type="ECO:0000256" key="1">
    <source>
        <dbReference type="SAM" id="MobiDB-lite"/>
    </source>
</evidence>
<feature type="compositionally biased region" description="Basic and acidic residues" evidence="1">
    <location>
        <begin position="61"/>
        <end position="74"/>
    </location>
</feature>
<accession>A0AA38GAU3</accession>
<gene>
    <name evidence="2" type="ORF">KI387_021758</name>
</gene>